<dbReference type="PANTHER" id="PTHR13326:SF21">
    <property type="entry name" value="PSEUDOURIDYLATE SYNTHASE PUS7L"/>
    <property type="match status" value="1"/>
</dbReference>
<dbReference type="STRING" id="3659.A0A0A0LY46"/>
<keyword evidence="5" id="KW-1185">Reference proteome</keyword>
<accession>A0A0A0LY46</accession>
<dbReference type="GO" id="GO:0009982">
    <property type="term" value="F:pseudouridine synthase activity"/>
    <property type="evidence" value="ECO:0007669"/>
    <property type="project" value="InterPro"/>
</dbReference>
<protein>
    <recommendedName>
        <fullName evidence="3">TRUD domain-containing protein</fullName>
    </recommendedName>
</protein>
<evidence type="ECO:0000259" key="3">
    <source>
        <dbReference type="PROSITE" id="PS50984"/>
    </source>
</evidence>
<dbReference type="Gene3D" id="1.10.1510.30">
    <property type="match status" value="1"/>
</dbReference>
<dbReference type="SUPFAM" id="SSF55120">
    <property type="entry name" value="Pseudouridine synthase"/>
    <property type="match status" value="1"/>
</dbReference>
<dbReference type="Gramene" id="KGN66795">
    <property type="protein sequence ID" value="KGN66795"/>
    <property type="gene ID" value="Csa_1G690320"/>
</dbReference>
<dbReference type="Pfam" id="PF01142">
    <property type="entry name" value="TruD"/>
    <property type="match status" value="1"/>
</dbReference>
<reference evidence="4 5" key="2">
    <citation type="journal article" date="2009" name="PLoS ONE">
        <title>An integrated genetic and cytogenetic map of the cucumber genome.</title>
        <authorList>
            <person name="Ren Y."/>
            <person name="Zhang Z."/>
            <person name="Liu J."/>
            <person name="Staub J.E."/>
            <person name="Han Y."/>
            <person name="Cheng Z."/>
            <person name="Li X."/>
            <person name="Lu J."/>
            <person name="Miao H."/>
            <person name="Kang H."/>
            <person name="Xie B."/>
            <person name="Gu X."/>
            <person name="Wang X."/>
            <person name="Du Y."/>
            <person name="Jin W."/>
            <person name="Huang S."/>
        </authorList>
    </citation>
    <scope>NUCLEOTIDE SEQUENCE [LARGE SCALE GENOMIC DNA]</scope>
    <source>
        <strain evidence="5">cv. 9930</strain>
    </source>
</reference>
<feature type="domain" description="TRUD" evidence="3">
    <location>
        <begin position="184"/>
        <end position="420"/>
    </location>
</feature>
<gene>
    <name evidence="4" type="ORF">Csa_1G690320</name>
</gene>
<reference evidence="4 5" key="3">
    <citation type="journal article" date="2010" name="BMC Genomics">
        <title>Transcriptome sequencing and comparative analysis of cucumber flowers with different sex types.</title>
        <authorList>
            <person name="Guo S."/>
            <person name="Zheng Y."/>
            <person name="Joung J.G."/>
            <person name="Liu S."/>
            <person name="Zhang Z."/>
            <person name="Crasta O.R."/>
            <person name="Sobral B.W."/>
            <person name="Xu Y."/>
            <person name="Huang S."/>
            <person name="Fei Z."/>
        </authorList>
    </citation>
    <scope>NUCLEOTIDE SEQUENCE [LARGE SCALE GENOMIC DNA]</scope>
    <source>
        <strain evidence="5">cv. 9930</strain>
    </source>
</reference>
<keyword evidence="2" id="KW-0413">Isomerase</keyword>
<reference evidence="4 5" key="4">
    <citation type="journal article" date="2011" name="BMC Genomics">
        <title>RNA-Seq improves annotation of protein-coding genes in the cucumber genome.</title>
        <authorList>
            <person name="Li Z."/>
            <person name="Zhang Z."/>
            <person name="Yan P."/>
            <person name="Huang S."/>
            <person name="Fei Z."/>
            <person name="Lin K."/>
        </authorList>
    </citation>
    <scope>NUCLEOTIDE SEQUENCE [LARGE SCALE GENOMIC DNA]</scope>
    <source>
        <strain evidence="5">cv. 9930</strain>
    </source>
</reference>
<dbReference type="PANTHER" id="PTHR13326">
    <property type="entry name" value="TRNA PSEUDOURIDINE SYNTHASE D"/>
    <property type="match status" value="1"/>
</dbReference>
<dbReference type="InterPro" id="IPR042214">
    <property type="entry name" value="TruD_catalytic"/>
</dbReference>
<evidence type="ECO:0000256" key="2">
    <source>
        <dbReference type="ARBA" id="ARBA00023235"/>
    </source>
</evidence>
<dbReference type="InterPro" id="IPR011760">
    <property type="entry name" value="PsdUridine_synth_TruD_insert"/>
</dbReference>
<proteinExistence type="inferred from homology"/>
<name>A0A0A0LY46_CUCSA</name>
<evidence type="ECO:0000256" key="1">
    <source>
        <dbReference type="ARBA" id="ARBA00007953"/>
    </source>
</evidence>
<organism evidence="4 5">
    <name type="scientific">Cucumis sativus</name>
    <name type="common">Cucumber</name>
    <dbReference type="NCBI Taxonomy" id="3659"/>
    <lineage>
        <taxon>Eukaryota</taxon>
        <taxon>Viridiplantae</taxon>
        <taxon>Streptophyta</taxon>
        <taxon>Embryophyta</taxon>
        <taxon>Tracheophyta</taxon>
        <taxon>Spermatophyta</taxon>
        <taxon>Magnoliopsida</taxon>
        <taxon>eudicotyledons</taxon>
        <taxon>Gunneridae</taxon>
        <taxon>Pentapetalae</taxon>
        <taxon>rosids</taxon>
        <taxon>fabids</taxon>
        <taxon>Cucurbitales</taxon>
        <taxon>Cucurbitaceae</taxon>
        <taxon>Benincaseae</taxon>
        <taxon>Cucumis</taxon>
    </lineage>
</organism>
<comment type="similarity">
    <text evidence="1">Belongs to the pseudouridine synthase TruD family.</text>
</comment>
<dbReference type="GO" id="GO:0003723">
    <property type="term" value="F:RNA binding"/>
    <property type="evidence" value="ECO:0007669"/>
    <property type="project" value="InterPro"/>
</dbReference>
<dbReference type="GO" id="GO:0001522">
    <property type="term" value="P:pseudouridine synthesis"/>
    <property type="evidence" value="ECO:0007669"/>
    <property type="project" value="InterPro"/>
</dbReference>
<dbReference type="PROSITE" id="PS50984">
    <property type="entry name" value="TRUD"/>
    <property type="match status" value="1"/>
</dbReference>
<reference evidence="4 5" key="1">
    <citation type="journal article" date="2009" name="Nat. Genet.">
        <title>The genome of the cucumber, Cucumis sativus L.</title>
        <authorList>
            <person name="Huang S."/>
            <person name="Li R."/>
            <person name="Zhang Z."/>
            <person name="Li L."/>
            <person name="Gu X."/>
            <person name="Fan W."/>
            <person name="Lucas W.J."/>
            <person name="Wang X."/>
            <person name="Xie B."/>
            <person name="Ni P."/>
            <person name="Ren Y."/>
            <person name="Zhu H."/>
            <person name="Li J."/>
            <person name="Lin K."/>
            <person name="Jin W."/>
            <person name="Fei Z."/>
            <person name="Li G."/>
            <person name="Staub J."/>
            <person name="Kilian A."/>
            <person name="van der Vossen E.A."/>
            <person name="Wu Y."/>
            <person name="Guo J."/>
            <person name="He J."/>
            <person name="Jia Z."/>
            <person name="Ren Y."/>
            <person name="Tian G."/>
            <person name="Lu Y."/>
            <person name="Ruan J."/>
            <person name="Qian W."/>
            <person name="Wang M."/>
            <person name="Huang Q."/>
            <person name="Li B."/>
            <person name="Xuan Z."/>
            <person name="Cao J."/>
            <person name="Asan"/>
            <person name="Wu Z."/>
            <person name="Zhang J."/>
            <person name="Cai Q."/>
            <person name="Bai Y."/>
            <person name="Zhao B."/>
            <person name="Han Y."/>
            <person name="Li Y."/>
            <person name="Li X."/>
            <person name="Wang S."/>
            <person name="Shi Q."/>
            <person name="Liu S."/>
            <person name="Cho W.K."/>
            <person name="Kim J.Y."/>
            <person name="Xu Y."/>
            <person name="Heller-Uszynska K."/>
            <person name="Miao H."/>
            <person name="Cheng Z."/>
            <person name="Zhang S."/>
            <person name="Wu J."/>
            <person name="Yang Y."/>
            <person name="Kang H."/>
            <person name="Li M."/>
            <person name="Liang H."/>
            <person name="Ren X."/>
            <person name="Shi Z."/>
            <person name="Wen M."/>
            <person name="Jian M."/>
            <person name="Yang H."/>
            <person name="Zhang G."/>
            <person name="Yang Z."/>
            <person name="Chen R."/>
            <person name="Liu S."/>
            <person name="Li J."/>
            <person name="Ma L."/>
            <person name="Liu H."/>
            <person name="Zhou Y."/>
            <person name="Zhao J."/>
            <person name="Fang X."/>
            <person name="Li G."/>
            <person name="Fang L."/>
            <person name="Li Y."/>
            <person name="Liu D."/>
            <person name="Zheng H."/>
            <person name="Zhang Y."/>
            <person name="Qin N."/>
            <person name="Li Z."/>
            <person name="Yang G."/>
            <person name="Yang S."/>
            <person name="Bolund L."/>
            <person name="Kristiansen K."/>
            <person name="Zheng H."/>
            <person name="Li S."/>
            <person name="Zhang X."/>
            <person name="Yang H."/>
            <person name="Wang J."/>
            <person name="Sun R."/>
            <person name="Zhang B."/>
            <person name="Jiang S."/>
            <person name="Wang J."/>
            <person name="Du Y."/>
            <person name="Li S."/>
        </authorList>
    </citation>
    <scope>NUCLEOTIDE SEQUENCE [LARGE SCALE GENOMIC DNA]</scope>
    <source>
        <strain evidence="5">cv. 9930</strain>
    </source>
</reference>
<dbReference type="EMBL" id="CM002922">
    <property type="protein sequence ID" value="KGN66795.1"/>
    <property type="molecule type" value="Genomic_DNA"/>
</dbReference>
<dbReference type="InterPro" id="IPR001656">
    <property type="entry name" value="PsdUridine_synth_TruD"/>
</dbReference>
<sequence length="420" mass="46818">MQNKSQGKFPALCLLEKPLVQPHLVASSLEVNPQNVNSDMALKRKEKSVEISPKAHQEDNSDVAFIQPGLILSPSLKLKALPALESVSSLSSSSPLLSMGNSDSKSSKVSLNSVIKQAAREANKLEPFQKLLIGASLRHGLKEVKKLKSSKVPKRNYPLFKPLRKQFSRKKTFNNSWTKITNPDLLEGRPKQRFGSGSVPTHLVGASLLRGEWKGAVNMILDPREGDILLLMRVQGRIARDYYKESDDIDGTLKQLPRYLVAERAILQCLKKCPGNYLQALKAIPRTLRMMYVHSYQSYLWNHAASMRVQKYGIDKVVVGDLVYCKENHTETAAVQNSEEYEDEDCGDANSYDSCHLEEVCKLGLPTERHKLVKAVTAGDVLSGNFTIDDVVLPLPGSRVLYPTNDIAEVYNDLATKVLY</sequence>
<dbReference type="AlphaFoldDB" id="A0A0A0LY46"/>
<dbReference type="Proteomes" id="UP000029981">
    <property type="component" value="Chromosome 1"/>
</dbReference>
<evidence type="ECO:0000313" key="5">
    <source>
        <dbReference type="Proteomes" id="UP000029981"/>
    </source>
</evidence>
<dbReference type="InterPro" id="IPR020103">
    <property type="entry name" value="PsdUridine_synth_cat_dom_sf"/>
</dbReference>
<dbReference type="Gene3D" id="3.30.2350.20">
    <property type="entry name" value="TruD, catalytic domain"/>
    <property type="match status" value="1"/>
</dbReference>
<evidence type="ECO:0000313" key="4">
    <source>
        <dbReference type="EMBL" id="KGN66795.1"/>
    </source>
</evidence>